<evidence type="ECO:0000256" key="10">
    <source>
        <dbReference type="ARBA" id="ARBA00022964"/>
    </source>
</evidence>
<dbReference type="PIRSF" id="PIRSF009283">
    <property type="entry name" value="HPP_dOase"/>
    <property type="match status" value="1"/>
</dbReference>
<dbReference type="Gene3D" id="3.10.180.10">
    <property type="entry name" value="2,3-Dihydroxybiphenyl 1,2-Dioxygenase, domain 1"/>
    <property type="match status" value="2"/>
</dbReference>
<evidence type="ECO:0000256" key="8">
    <source>
        <dbReference type="ARBA" id="ARBA00022737"/>
    </source>
</evidence>
<keyword evidence="7 15" id="KW-0479">Metal-binding</keyword>
<reference evidence="17" key="2">
    <citation type="submission" date="2020-09" db="EMBL/GenBank/DDBJ databases">
        <authorList>
            <person name="Sun Q."/>
            <person name="Zhou Y."/>
        </authorList>
    </citation>
    <scope>NUCLEOTIDE SEQUENCE</scope>
    <source>
        <strain evidence="17">CGMCC 1.14988</strain>
    </source>
</reference>
<keyword evidence="11" id="KW-0560">Oxidoreductase</keyword>
<reference evidence="17" key="1">
    <citation type="journal article" date="2014" name="Int. J. Syst. Evol. Microbiol.">
        <title>Complete genome sequence of Corynebacterium casei LMG S-19264T (=DSM 44701T), isolated from a smear-ripened cheese.</title>
        <authorList>
            <consortium name="US DOE Joint Genome Institute (JGI-PGF)"/>
            <person name="Walter F."/>
            <person name="Albersmeier A."/>
            <person name="Kalinowski J."/>
            <person name="Ruckert C."/>
        </authorList>
    </citation>
    <scope>NUCLEOTIDE SEQUENCE</scope>
    <source>
        <strain evidence="17">CGMCC 1.14988</strain>
    </source>
</reference>
<keyword evidence="9" id="KW-0256">Endoplasmic reticulum</keyword>
<dbReference type="OrthoDB" id="9780241at2"/>
<keyword evidence="18" id="KW-1185">Reference proteome</keyword>
<evidence type="ECO:0000256" key="12">
    <source>
        <dbReference type="ARBA" id="ARBA00023004"/>
    </source>
</evidence>
<dbReference type="EMBL" id="BMHA01000013">
    <property type="protein sequence ID" value="GGI08881.1"/>
    <property type="molecule type" value="Genomic_DNA"/>
</dbReference>
<accession>A0A8J3AAT4</accession>
<dbReference type="GO" id="GO:0006572">
    <property type="term" value="P:L-tyrosine catabolic process"/>
    <property type="evidence" value="ECO:0007669"/>
    <property type="project" value="TreeGrafter"/>
</dbReference>
<evidence type="ECO:0000256" key="7">
    <source>
        <dbReference type="ARBA" id="ARBA00022723"/>
    </source>
</evidence>
<dbReference type="GO" id="GO:0042802">
    <property type="term" value="F:identical protein binding"/>
    <property type="evidence" value="ECO:0007669"/>
    <property type="project" value="UniProtKB-ARBA"/>
</dbReference>
<dbReference type="InterPro" id="IPR005956">
    <property type="entry name" value="4OHPhenylPyrv_dOase"/>
</dbReference>
<keyword evidence="10 17" id="KW-0223">Dioxygenase</keyword>
<proteinExistence type="inferred from homology"/>
<dbReference type="Proteomes" id="UP000650511">
    <property type="component" value="Unassembled WGS sequence"/>
</dbReference>
<comment type="caution">
    <text evidence="17">The sequence shown here is derived from an EMBL/GenBank/DDBJ whole genome shotgun (WGS) entry which is preliminary data.</text>
</comment>
<keyword evidence="12 15" id="KW-0408">Iron</keyword>
<sequence length="367" mass="40902">MIDHDLPDLPLLGYDAIEFWVGNAKQAAHYYRSAFGFRVVAYAGPETGVRGHASYVLQQRAIRFVVTSGLSPDHEVTRHAHRHGDGIRDVAFRVTDAEDAFRIAVERGAEAHLEPTVEEDVHGKVVRASIRTYGDTIHSFVQRDDYSGIHLPGFEEVGHDPVARPVGLSSVDHVVGNVAAGEMDRWAGFYERILGFSQLRHFDDEDISTEYSALMSKVLWDGHGRIKMPINEPAEGRKRSQIEEFLDAYGGPGVQHLALSTGDIVGTVQTMRANGVSFLPVPAEYYTEARARVGDVDESWDDLAALGILVDRDEEGYLLQIFTEPVQDRPTVFYEIIQRHGSRGFGAGNFRALFEAIEREQARRGNL</sequence>
<dbReference type="GO" id="GO:0003868">
    <property type="term" value="F:4-hydroxyphenylpyruvate dioxygenase activity"/>
    <property type="evidence" value="ECO:0007669"/>
    <property type="project" value="InterPro"/>
</dbReference>
<dbReference type="CDD" id="cd07250">
    <property type="entry name" value="HPPD_C_like"/>
    <property type="match status" value="1"/>
</dbReference>
<feature type="binding site" evidence="15">
    <location>
        <position position="256"/>
    </location>
    <ligand>
        <name>Fe cation</name>
        <dbReference type="ChEBI" id="CHEBI:24875"/>
    </ligand>
</feature>
<protein>
    <submittedName>
        <fullName evidence="17">4-hydroxyphenylpyruvate dioxygenase</fullName>
    </submittedName>
</protein>
<keyword evidence="6" id="KW-0963">Cytoplasm</keyword>
<evidence type="ECO:0000313" key="18">
    <source>
        <dbReference type="Proteomes" id="UP000650511"/>
    </source>
</evidence>
<evidence type="ECO:0000256" key="2">
    <source>
        <dbReference type="ARBA" id="ARBA00004406"/>
    </source>
</evidence>
<dbReference type="GO" id="GO:0046872">
    <property type="term" value="F:metal ion binding"/>
    <property type="evidence" value="ECO:0007669"/>
    <property type="project" value="UniProtKB-KW"/>
</dbReference>
<evidence type="ECO:0000256" key="9">
    <source>
        <dbReference type="ARBA" id="ARBA00022824"/>
    </source>
</evidence>
<feature type="domain" description="VOC" evidence="16">
    <location>
        <begin position="13"/>
        <end position="143"/>
    </location>
</feature>
<dbReference type="Pfam" id="PF14696">
    <property type="entry name" value="Glyoxalase_5"/>
    <property type="match status" value="1"/>
</dbReference>
<name>A0A8J3AAT4_9ACTN</name>
<evidence type="ECO:0000256" key="3">
    <source>
        <dbReference type="ARBA" id="ARBA00004496"/>
    </source>
</evidence>
<dbReference type="RefSeq" id="WP_130648761.1">
    <property type="nucleotide sequence ID" value="NZ_BMHA01000013.1"/>
</dbReference>
<dbReference type="GO" id="GO:0005737">
    <property type="term" value="C:cytoplasm"/>
    <property type="evidence" value="ECO:0007669"/>
    <property type="project" value="UniProtKB-SubCell"/>
</dbReference>
<evidence type="ECO:0000256" key="13">
    <source>
        <dbReference type="ARBA" id="ARBA00023034"/>
    </source>
</evidence>
<dbReference type="InterPro" id="IPR041736">
    <property type="entry name" value="4OHPhenylPyrv_dOase_N"/>
</dbReference>
<comment type="similarity">
    <text evidence="4">Belongs to the 4HPPD family.</text>
</comment>
<evidence type="ECO:0000256" key="5">
    <source>
        <dbReference type="ARBA" id="ARBA00011738"/>
    </source>
</evidence>
<dbReference type="CDD" id="cd08342">
    <property type="entry name" value="HPPD_N_like"/>
    <property type="match status" value="1"/>
</dbReference>
<dbReference type="Pfam" id="PF00903">
    <property type="entry name" value="Glyoxalase"/>
    <property type="match status" value="1"/>
</dbReference>
<comment type="cofactor">
    <cofactor evidence="15">
        <name>Fe cation</name>
        <dbReference type="ChEBI" id="CHEBI:24875"/>
    </cofactor>
    <text evidence="15">Binds 1 Fe cation per subunit.</text>
</comment>
<dbReference type="InterPro" id="IPR029068">
    <property type="entry name" value="Glyas_Bleomycin-R_OHBP_Dase"/>
</dbReference>
<evidence type="ECO:0000256" key="1">
    <source>
        <dbReference type="ARBA" id="ARBA00004395"/>
    </source>
</evidence>
<dbReference type="InterPro" id="IPR041735">
    <property type="entry name" value="4OHPhenylPyrv_dOase_C"/>
</dbReference>
<comment type="subcellular location">
    <subcellularLocation>
        <location evidence="3">Cytoplasm</location>
    </subcellularLocation>
    <subcellularLocation>
        <location evidence="2">Endoplasmic reticulum membrane</location>
        <topology evidence="2">Peripheral membrane protein</topology>
    </subcellularLocation>
    <subcellularLocation>
        <location evidence="1">Golgi apparatus membrane</location>
        <topology evidence="1">Peripheral membrane protein</topology>
    </subcellularLocation>
</comment>
<evidence type="ECO:0000256" key="6">
    <source>
        <dbReference type="ARBA" id="ARBA00022490"/>
    </source>
</evidence>
<gene>
    <name evidence="17" type="ORF">GCM10011354_31300</name>
</gene>
<dbReference type="AlphaFoldDB" id="A0A8J3AAT4"/>
<feature type="binding site" evidence="15">
    <location>
        <position position="173"/>
    </location>
    <ligand>
        <name>Fe cation</name>
        <dbReference type="ChEBI" id="CHEBI:24875"/>
    </ligand>
</feature>
<evidence type="ECO:0000313" key="17">
    <source>
        <dbReference type="EMBL" id="GGI08881.1"/>
    </source>
</evidence>
<dbReference type="PANTHER" id="PTHR11959:SF1">
    <property type="entry name" value="4-HYDROXYPHENYLPYRUVATE DIOXYGENASE"/>
    <property type="match status" value="1"/>
</dbReference>
<feature type="binding site" evidence="15">
    <location>
        <position position="335"/>
    </location>
    <ligand>
        <name>Fe cation</name>
        <dbReference type="ChEBI" id="CHEBI:24875"/>
    </ligand>
</feature>
<keyword evidence="13" id="KW-0333">Golgi apparatus</keyword>
<evidence type="ECO:0000256" key="14">
    <source>
        <dbReference type="ARBA" id="ARBA00023136"/>
    </source>
</evidence>
<dbReference type="InterPro" id="IPR004360">
    <property type="entry name" value="Glyas_Fos-R_dOase_dom"/>
</dbReference>
<comment type="subunit">
    <text evidence="5">Homodimer.</text>
</comment>
<dbReference type="PANTHER" id="PTHR11959">
    <property type="entry name" value="4-HYDROXYPHENYLPYRUVATE DIOXYGENASE"/>
    <property type="match status" value="1"/>
</dbReference>
<dbReference type="NCBIfam" id="TIGR01263">
    <property type="entry name" value="4HPPD"/>
    <property type="match status" value="1"/>
</dbReference>
<evidence type="ECO:0000256" key="11">
    <source>
        <dbReference type="ARBA" id="ARBA00023002"/>
    </source>
</evidence>
<evidence type="ECO:0000256" key="4">
    <source>
        <dbReference type="ARBA" id="ARBA00005877"/>
    </source>
</evidence>
<dbReference type="PROSITE" id="PS51819">
    <property type="entry name" value="VOC"/>
    <property type="match status" value="2"/>
</dbReference>
<feature type="domain" description="VOC" evidence="16">
    <location>
        <begin position="170"/>
        <end position="324"/>
    </location>
</feature>
<dbReference type="InterPro" id="IPR037523">
    <property type="entry name" value="VOC_core"/>
</dbReference>
<keyword evidence="8" id="KW-0677">Repeat</keyword>
<dbReference type="FunFam" id="3.10.180.10:FF:000022">
    <property type="entry name" value="4-hydroxyphenylpyruvate dioxygenase"/>
    <property type="match status" value="1"/>
</dbReference>
<organism evidence="17 18">
    <name type="scientific">Egicoccus halophilus</name>
    <dbReference type="NCBI Taxonomy" id="1670830"/>
    <lineage>
        <taxon>Bacteria</taxon>
        <taxon>Bacillati</taxon>
        <taxon>Actinomycetota</taxon>
        <taxon>Nitriliruptoria</taxon>
        <taxon>Egicoccales</taxon>
        <taxon>Egicoccaceae</taxon>
        <taxon>Egicoccus</taxon>
    </lineage>
</organism>
<evidence type="ECO:0000259" key="16">
    <source>
        <dbReference type="PROSITE" id="PS51819"/>
    </source>
</evidence>
<evidence type="ECO:0000256" key="15">
    <source>
        <dbReference type="PIRSR" id="PIRSR009283-1"/>
    </source>
</evidence>
<keyword evidence="14" id="KW-0472">Membrane</keyword>
<dbReference type="SUPFAM" id="SSF54593">
    <property type="entry name" value="Glyoxalase/Bleomycin resistance protein/Dihydroxybiphenyl dioxygenase"/>
    <property type="match status" value="1"/>
</dbReference>